<feature type="compositionally biased region" description="Basic residues" evidence="1">
    <location>
        <begin position="94"/>
        <end position="108"/>
    </location>
</feature>
<evidence type="ECO:0000313" key="4">
    <source>
        <dbReference type="Proteomes" id="UP000433493"/>
    </source>
</evidence>
<dbReference type="EMBL" id="WBKB01000007">
    <property type="protein sequence ID" value="KAB1641924.1"/>
    <property type="molecule type" value="Genomic_DNA"/>
</dbReference>
<keyword evidence="4" id="KW-1185">Reference proteome</keyword>
<keyword evidence="3" id="KW-0255">Endonuclease</keyword>
<dbReference type="InterPro" id="IPR003615">
    <property type="entry name" value="HNH_nuc"/>
</dbReference>
<dbReference type="OrthoDB" id="3261064at2"/>
<protein>
    <submittedName>
        <fullName evidence="3">HNH endonuclease</fullName>
    </submittedName>
</protein>
<dbReference type="CDD" id="cd00085">
    <property type="entry name" value="HNHc"/>
    <property type="match status" value="1"/>
</dbReference>
<dbReference type="RefSeq" id="WP_158052875.1">
    <property type="nucleotide sequence ID" value="NZ_WBKB01000007.1"/>
</dbReference>
<feature type="domain" description="HNH nuclease" evidence="2">
    <location>
        <begin position="565"/>
        <end position="617"/>
    </location>
</feature>
<organism evidence="3 4">
    <name type="scientific">Gulosibacter chungangensis</name>
    <dbReference type="NCBI Taxonomy" id="979746"/>
    <lineage>
        <taxon>Bacteria</taxon>
        <taxon>Bacillati</taxon>
        <taxon>Actinomycetota</taxon>
        <taxon>Actinomycetes</taxon>
        <taxon>Micrococcales</taxon>
        <taxon>Microbacteriaceae</taxon>
        <taxon>Gulosibacter</taxon>
    </lineage>
</organism>
<keyword evidence="3" id="KW-0378">Hydrolase</keyword>
<accession>A0A7J5B933</accession>
<evidence type="ECO:0000313" key="3">
    <source>
        <dbReference type="EMBL" id="KAB1641924.1"/>
    </source>
</evidence>
<feature type="region of interest" description="Disordered" evidence="1">
    <location>
        <begin position="93"/>
        <end position="202"/>
    </location>
</feature>
<gene>
    <name evidence="3" type="ORF">F8O05_11425</name>
</gene>
<name>A0A7J5B933_9MICO</name>
<keyword evidence="3" id="KW-0540">Nuclease</keyword>
<reference evidence="3 4" key="1">
    <citation type="submission" date="2019-09" db="EMBL/GenBank/DDBJ databases">
        <title>Phylogeny of genus Pseudoclavibacter and closely related genus.</title>
        <authorList>
            <person name="Li Y."/>
        </authorList>
    </citation>
    <scope>NUCLEOTIDE SEQUENCE [LARGE SCALE GENOMIC DNA]</scope>
    <source>
        <strain evidence="3 4">KCTC 13959</strain>
    </source>
</reference>
<feature type="compositionally biased region" description="Low complexity" evidence="1">
    <location>
        <begin position="129"/>
        <end position="138"/>
    </location>
</feature>
<dbReference type="AlphaFoldDB" id="A0A7J5B933"/>
<dbReference type="Gene3D" id="1.10.30.50">
    <property type="match status" value="1"/>
</dbReference>
<feature type="compositionally biased region" description="Basic and acidic residues" evidence="1">
    <location>
        <begin position="172"/>
        <end position="184"/>
    </location>
</feature>
<evidence type="ECO:0000259" key="2">
    <source>
        <dbReference type="SMART" id="SM00507"/>
    </source>
</evidence>
<dbReference type="SMART" id="SM00507">
    <property type="entry name" value="HNHc"/>
    <property type="match status" value="1"/>
</dbReference>
<dbReference type="GO" id="GO:0004519">
    <property type="term" value="F:endonuclease activity"/>
    <property type="evidence" value="ECO:0007669"/>
    <property type="project" value="UniProtKB-KW"/>
</dbReference>
<evidence type="ECO:0000256" key="1">
    <source>
        <dbReference type="SAM" id="MobiDB-lite"/>
    </source>
</evidence>
<sequence>MTAIDSAISSETGSAAGAEAASCDQRVGAGESFFVRTVDGRVLNSAEFLDLPAFGQPTVSTAIPKAPTQPRRTRYTRAVENLRAAYQAQLKAEKKAKKAARKAAKKTKQQAELAAKHDQPETSQHQQLPTGSGAAVPSPGAPAVPGPVTIPADASAPSPACRGDISPAGPKPRSDHQGSGDRRGGPRANTGASTPADTIRHEEITSSLATFTDAYRARAAADASQLRALANAYEIALERAIAELTPTTGKKQEVRFDDEDQQRVFSWHLTSIIGEYAIATNDTDQALRGRAGDANLLTTAFPAWLDALEAGRIDLRHIQGLLKHGRQLPNEHQPEYGAVVLEFALANTPRQTSHFAEEAAATIAATAFEETHANARAARNVSVRHDGLGMAALTAYIPSELATPAVELLERGARELRELDNKAAKEHARAVAHAREHGLPEPVPFQPDTRTMAQLRTDLLIETLLCAAPGESRVTTTVSVTVPALSLLDAERAAEQAIANGTVNSAAGAGWRADGHGPALLNGMVPMSIEQARQFASDSSFLQRILIHPITGQVTAVDKYEMCLGMRRFLEIRDRTCRFPGCIRPAERCDADHTHPYSEHGLTDVENLAHLCRGHHVQKHHKPWTVTNLGGGVLEWRTPQGQVATTRPRPYGPVFVPTWEYGPPPF</sequence>
<proteinExistence type="predicted"/>
<comment type="caution">
    <text evidence="3">The sequence shown here is derived from an EMBL/GenBank/DDBJ whole genome shotgun (WGS) entry which is preliminary data.</text>
</comment>
<dbReference type="Proteomes" id="UP000433493">
    <property type="component" value="Unassembled WGS sequence"/>
</dbReference>